<evidence type="ECO:0000313" key="2">
    <source>
        <dbReference type="EMBL" id="MCQ8186333.1"/>
    </source>
</evidence>
<sequence length="303" mass="32077">MSLTLMVINPLAGRVARGGSLLAALKGRKDEIIEPDFSRLTEQLRPYLERVETIAVEGGDGTVTGVAHALLEGVPGGEPLPRLIIVPGGTTDLVASVLGMSRSEEKIAKLIAGTGRDTNLPALRLVLSSGETRTGFFLASGSIPRAAIYCREVIHERGVTGMGSVALAVLSSVLGSKEHRRRILAPTPFRMDTDSTSEGPEHRFSILTTLPHLTGKFAPFWGSGEGPINMLMAKAESRNLTGALAKAAVGAAGPGLEKYGYVSERVEAAAIEHDGTYLLDGEMFESATLQVTTSRPLIFRTSS</sequence>
<keyword evidence="2" id="KW-0418">Kinase</keyword>
<evidence type="ECO:0000313" key="3">
    <source>
        <dbReference type="Proteomes" id="UP001142610"/>
    </source>
</evidence>
<evidence type="ECO:0000259" key="1">
    <source>
        <dbReference type="PROSITE" id="PS50146"/>
    </source>
</evidence>
<dbReference type="SUPFAM" id="SSF111331">
    <property type="entry name" value="NAD kinase/diacylglycerol kinase-like"/>
    <property type="match status" value="1"/>
</dbReference>
<gene>
    <name evidence="2" type="ORF">NOG11_13175</name>
</gene>
<keyword evidence="2" id="KW-0808">Transferase</keyword>
<proteinExistence type="predicted"/>
<dbReference type="PROSITE" id="PS50146">
    <property type="entry name" value="DAGK"/>
    <property type="match status" value="1"/>
</dbReference>
<dbReference type="Gene3D" id="3.40.50.10330">
    <property type="entry name" value="Probable inorganic polyphosphate/atp-NAD kinase, domain 1"/>
    <property type="match status" value="1"/>
</dbReference>
<keyword evidence="3" id="KW-1185">Reference proteome</keyword>
<organism evidence="2 3">
    <name type="scientific">Parvularcula maris</name>
    <dbReference type="NCBI Taxonomy" id="2965077"/>
    <lineage>
        <taxon>Bacteria</taxon>
        <taxon>Pseudomonadati</taxon>
        <taxon>Pseudomonadota</taxon>
        <taxon>Alphaproteobacteria</taxon>
        <taxon>Parvularculales</taxon>
        <taxon>Parvularculaceae</taxon>
        <taxon>Parvularcula</taxon>
    </lineage>
</organism>
<dbReference type="GO" id="GO:0016301">
    <property type="term" value="F:kinase activity"/>
    <property type="evidence" value="ECO:0007669"/>
    <property type="project" value="UniProtKB-KW"/>
</dbReference>
<dbReference type="EMBL" id="JANIBC010000016">
    <property type="protein sequence ID" value="MCQ8186333.1"/>
    <property type="molecule type" value="Genomic_DNA"/>
</dbReference>
<dbReference type="Pfam" id="PF00781">
    <property type="entry name" value="DAGK_cat"/>
    <property type="match status" value="1"/>
</dbReference>
<dbReference type="Proteomes" id="UP001142610">
    <property type="component" value="Unassembled WGS sequence"/>
</dbReference>
<dbReference type="RefSeq" id="WP_256620242.1">
    <property type="nucleotide sequence ID" value="NZ_JANIBC010000016.1"/>
</dbReference>
<protein>
    <submittedName>
        <fullName evidence="2">Acylglycerol kinase family protein</fullName>
    </submittedName>
</protein>
<dbReference type="AlphaFoldDB" id="A0A9X2RL06"/>
<reference evidence="2" key="1">
    <citation type="submission" date="2022-07" db="EMBL/GenBank/DDBJ databases">
        <title>Parvularcula maris sp. nov., an algicidal bacterium isolated from seawater.</title>
        <authorList>
            <person name="Li F."/>
        </authorList>
    </citation>
    <scope>NUCLEOTIDE SEQUENCE</scope>
    <source>
        <strain evidence="2">BGMRC 0090</strain>
    </source>
</reference>
<name>A0A9X2RL06_9PROT</name>
<dbReference type="InterPro" id="IPR017438">
    <property type="entry name" value="ATP-NAD_kinase_N"/>
</dbReference>
<dbReference type="InterPro" id="IPR001206">
    <property type="entry name" value="Diacylglycerol_kinase_cat_dom"/>
</dbReference>
<feature type="domain" description="DAGKc" evidence="1">
    <location>
        <begin position="39"/>
        <end position="132"/>
    </location>
</feature>
<accession>A0A9X2RL06</accession>
<comment type="caution">
    <text evidence="2">The sequence shown here is derived from an EMBL/GenBank/DDBJ whole genome shotgun (WGS) entry which is preliminary data.</text>
</comment>
<dbReference type="InterPro" id="IPR016064">
    <property type="entry name" value="NAD/diacylglycerol_kinase_sf"/>
</dbReference>